<evidence type="ECO:0000256" key="1">
    <source>
        <dbReference type="ARBA" id="ARBA00008898"/>
    </source>
</evidence>
<keyword evidence="5" id="KW-1185">Reference proteome</keyword>
<dbReference type="STRING" id="1714016.BA724_14270"/>
<dbReference type="SUPFAM" id="SSF50475">
    <property type="entry name" value="FMN-binding split barrel"/>
    <property type="match status" value="1"/>
</dbReference>
<dbReference type="Pfam" id="PF01613">
    <property type="entry name" value="Flavin_Reduct"/>
    <property type="match status" value="1"/>
</dbReference>
<evidence type="ECO:0000259" key="3">
    <source>
        <dbReference type="SMART" id="SM00903"/>
    </source>
</evidence>
<protein>
    <submittedName>
        <fullName evidence="4">Oxygenase</fullName>
    </submittedName>
</protein>
<dbReference type="Gene3D" id="2.30.110.10">
    <property type="entry name" value="Electron Transport, Fmn-binding Protein, Chain A"/>
    <property type="match status" value="1"/>
</dbReference>
<accession>A0A1E7DUN5</accession>
<name>A0A1E7DUN5_9BACI</name>
<dbReference type="GO" id="GO:0042602">
    <property type="term" value="F:riboflavin reductase (NADPH) activity"/>
    <property type="evidence" value="ECO:0007669"/>
    <property type="project" value="TreeGrafter"/>
</dbReference>
<sequence length="169" mass="18819">MADEQKQQLFKDAMGNYPTGVTIVTATASNSEPIGLTVNSFASVSLDPLLILWSIDHKVSTIQEFVKGGKFAVHILAGNQQDVCMNFAKKGVDRFSTCEWSFSPEHNLPIIEGAFAVLQCKIFKTVEAGDHTILIGEVDDIQIDTDKDPMLYHRRHFASIPAEFYNQKK</sequence>
<dbReference type="PANTHER" id="PTHR30466:SF11">
    <property type="entry name" value="FLAVIN-DEPENDENT MONOOXYGENASE, REDUCTASE SUBUNIT HSAB"/>
    <property type="match status" value="1"/>
</dbReference>
<evidence type="ECO:0000313" key="4">
    <source>
        <dbReference type="EMBL" id="OES46398.1"/>
    </source>
</evidence>
<gene>
    <name evidence="4" type="ORF">BA724_14270</name>
</gene>
<proteinExistence type="inferred from homology"/>
<comment type="caution">
    <text evidence="4">The sequence shown here is derived from an EMBL/GenBank/DDBJ whole genome shotgun (WGS) entry which is preliminary data.</text>
</comment>
<dbReference type="GO" id="GO:0010181">
    <property type="term" value="F:FMN binding"/>
    <property type="evidence" value="ECO:0007669"/>
    <property type="project" value="InterPro"/>
</dbReference>
<dbReference type="PANTHER" id="PTHR30466">
    <property type="entry name" value="FLAVIN REDUCTASE"/>
    <property type="match status" value="1"/>
</dbReference>
<dbReference type="InterPro" id="IPR012349">
    <property type="entry name" value="Split_barrel_FMN-bd"/>
</dbReference>
<evidence type="ECO:0000313" key="5">
    <source>
        <dbReference type="Proteomes" id="UP000095658"/>
    </source>
</evidence>
<dbReference type="AlphaFoldDB" id="A0A1E7DUN5"/>
<dbReference type="Proteomes" id="UP000095658">
    <property type="component" value="Unassembled WGS sequence"/>
</dbReference>
<feature type="domain" description="Flavin reductase like" evidence="3">
    <location>
        <begin position="14"/>
        <end position="159"/>
    </location>
</feature>
<dbReference type="InterPro" id="IPR002563">
    <property type="entry name" value="Flavin_Rdtase-like_dom"/>
</dbReference>
<comment type="similarity">
    <text evidence="1">Belongs to the non-flavoprotein flavin reductase family.</text>
</comment>
<dbReference type="SMART" id="SM00903">
    <property type="entry name" value="Flavin_Reduct"/>
    <property type="match status" value="1"/>
</dbReference>
<dbReference type="InterPro" id="IPR050268">
    <property type="entry name" value="NADH-dep_flavin_reductase"/>
</dbReference>
<keyword evidence="2" id="KW-0560">Oxidoreductase</keyword>
<dbReference type="RefSeq" id="WP_069936936.1">
    <property type="nucleotide sequence ID" value="NZ_MAMP01000002.1"/>
</dbReference>
<reference evidence="4 5" key="1">
    <citation type="submission" date="2016-06" db="EMBL/GenBank/DDBJ databases">
        <title>Domibacillus iocasae genome sequencing.</title>
        <authorList>
            <person name="Verma A."/>
            <person name="Pal Y."/>
            <person name="Ojha A.K."/>
            <person name="Krishnamurthi S."/>
        </authorList>
    </citation>
    <scope>NUCLEOTIDE SEQUENCE [LARGE SCALE GENOMIC DNA]</scope>
    <source>
        <strain evidence="4 5">DSM 29979</strain>
    </source>
</reference>
<dbReference type="EMBL" id="MAMP01000002">
    <property type="protein sequence ID" value="OES46398.1"/>
    <property type="molecule type" value="Genomic_DNA"/>
</dbReference>
<evidence type="ECO:0000256" key="2">
    <source>
        <dbReference type="ARBA" id="ARBA00023002"/>
    </source>
</evidence>
<organism evidence="4 5">
    <name type="scientific">Domibacillus iocasae</name>
    <dbReference type="NCBI Taxonomy" id="1714016"/>
    <lineage>
        <taxon>Bacteria</taxon>
        <taxon>Bacillati</taxon>
        <taxon>Bacillota</taxon>
        <taxon>Bacilli</taxon>
        <taxon>Bacillales</taxon>
        <taxon>Bacillaceae</taxon>
        <taxon>Domibacillus</taxon>
    </lineage>
</organism>
<dbReference type="OrthoDB" id="9792858at2"/>